<accession>A0A7W9E2I2</accession>
<reference evidence="1 2" key="1">
    <citation type="submission" date="2020-08" db="EMBL/GenBank/DDBJ databases">
        <title>Genomic Encyclopedia of Type Strains, Phase IV (KMG-V): Genome sequencing to study the core and pangenomes of soil and plant-associated prokaryotes.</title>
        <authorList>
            <person name="Whitman W."/>
        </authorList>
    </citation>
    <scope>NUCLEOTIDE SEQUENCE [LARGE SCALE GENOMIC DNA]</scope>
    <source>
        <strain evidence="1 2">S3M1</strain>
    </source>
</reference>
<organism evidence="1 2">
    <name type="scientific">Pedobacter cryoconitis</name>
    <dbReference type="NCBI Taxonomy" id="188932"/>
    <lineage>
        <taxon>Bacteria</taxon>
        <taxon>Pseudomonadati</taxon>
        <taxon>Bacteroidota</taxon>
        <taxon>Sphingobacteriia</taxon>
        <taxon>Sphingobacteriales</taxon>
        <taxon>Sphingobacteriaceae</taxon>
        <taxon>Pedobacter</taxon>
    </lineage>
</organism>
<gene>
    <name evidence="1" type="ORF">HDE68_005267</name>
</gene>
<comment type="caution">
    <text evidence="1">The sequence shown here is derived from an EMBL/GenBank/DDBJ whole genome shotgun (WGS) entry which is preliminary data.</text>
</comment>
<dbReference type="EMBL" id="JACHCE010000013">
    <property type="protein sequence ID" value="MBB5639324.1"/>
    <property type="molecule type" value="Genomic_DNA"/>
</dbReference>
<dbReference type="Proteomes" id="UP000537204">
    <property type="component" value="Unassembled WGS sequence"/>
</dbReference>
<sequence length="79" mass="9148">MMNVIIFKTSVQDKNDLDCLRPELNAFLGEKNWTFDLEDIDKILRVVSPVVCTIAVEQLLLEHGFLCIEMPYSLDEFKV</sequence>
<dbReference type="RefSeq" id="WP_183885476.1">
    <property type="nucleotide sequence ID" value="NZ_JACHCE010000013.1"/>
</dbReference>
<proteinExistence type="predicted"/>
<protein>
    <submittedName>
        <fullName evidence="1">Uncharacterized protein</fullName>
    </submittedName>
</protein>
<name>A0A7W9E2I2_9SPHI</name>
<dbReference type="AlphaFoldDB" id="A0A7W9E2I2"/>
<evidence type="ECO:0000313" key="1">
    <source>
        <dbReference type="EMBL" id="MBB5639324.1"/>
    </source>
</evidence>
<evidence type="ECO:0000313" key="2">
    <source>
        <dbReference type="Proteomes" id="UP000537204"/>
    </source>
</evidence>